<dbReference type="PROSITE" id="PS50850">
    <property type="entry name" value="MFS"/>
    <property type="match status" value="1"/>
</dbReference>
<evidence type="ECO:0000256" key="2">
    <source>
        <dbReference type="ARBA" id="ARBA00022475"/>
    </source>
</evidence>
<evidence type="ECO:0000259" key="7">
    <source>
        <dbReference type="PROSITE" id="PS50850"/>
    </source>
</evidence>
<feature type="transmembrane region" description="Helical" evidence="6">
    <location>
        <begin position="33"/>
        <end position="58"/>
    </location>
</feature>
<feature type="transmembrane region" description="Helical" evidence="6">
    <location>
        <begin position="70"/>
        <end position="93"/>
    </location>
</feature>
<dbReference type="SUPFAM" id="SSF103473">
    <property type="entry name" value="MFS general substrate transporter"/>
    <property type="match status" value="1"/>
</dbReference>
<dbReference type="Pfam" id="PF07690">
    <property type="entry name" value="MFS_1"/>
    <property type="match status" value="1"/>
</dbReference>
<dbReference type="InterPro" id="IPR036259">
    <property type="entry name" value="MFS_trans_sf"/>
</dbReference>
<dbReference type="PANTHER" id="PTHR43124:SF10">
    <property type="entry name" value="PURINE EFFLUX PUMP PBUE"/>
    <property type="match status" value="1"/>
</dbReference>
<accession>A0A5A5TAC1</accession>
<comment type="subcellular location">
    <subcellularLocation>
        <location evidence="1">Cell membrane</location>
        <topology evidence="1">Multi-pass membrane protein</topology>
    </subcellularLocation>
</comment>
<comment type="caution">
    <text evidence="8">The sequence shown here is derived from an EMBL/GenBank/DDBJ whole genome shotgun (WGS) entry which is preliminary data.</text>
</comment>
<dbReference type="InterPro" id="IPR020846">
    <property type="entry name" value="MFS_dom"/>
</dbReference>
<keyword evidence="9" id="KW-1185">Reference proteome</keyword>
<evidence type="ECO:0000256" key="4">
    <source>
        <dbReference type="ARBA" id="ARBA00022989"/>
    </source>
</evidence>
<keyword evidence="5 6" id="KW-0472">Membrane</keyword>
<evidence type="ECO:0000256" key="5">
    <source>
        <dbReference type="ARBA" id="ARBA00023136"/>
    </source>
</evidence>
<feature type="transmembrane region" description="Helical" evidence="6">
    <location>
        <begin position="160"/>
        <end position="182"/>
    </location>
</feature>
<dbReference type="AlphaFoldDB" id="A0A5A5TAC1"/>
<feature type="transmembrane region" description="Helical" evidence="6">
    <location>
        <begin position="267"/>
        <end position="284"/>
    </location>
</feature>
<proteinExistence type="predicted"/>
<evidence type="ECO:0000256" key="6">
    <source>
        <dbReference type="SAM" id="Phobius"/>
    </source>
</evidence>
<feature type="transmembrane region" description="Helical" evidence="6">
    <location>
        <begin position="132"/>
        <end position="154"/>
    </location>
</feature>
<feature type="transmembrane region" description="Helical" evidence="6">
    <location>
        <begin position="99"/>
        <end position="120"/>
    </location>
</feature>
<feature type="transmembrane region" description="Helical" evidence="6">
    <location>
        <begin position="290"/>
        <end position="309"/>
    </location>
</feature>
<evidence type="ECO:0000256" key="3">
    <source>
        <dbReference type="ARBA" id="ARBA00022692"/>
    </source>
</evidence>
<dbReference type="RefSeq" id="WP_172631996.1">
    <property type="nucleotide sequence ID" value="NZ_BIXY01000022.1"/>
</dbReference>
<dbReference type="Proteomes" id="UP000322530">
    <property type="component" value="Unassembled WGS sequence"/>
</dbReference>
<keyword evidence="3 6" id="KW-0812">Transmembrane</keyword>
<keyword evidence="2" id="KW-1003">Cell membrane</keyword>
<feature type="transmembrane region" description="Helical" evidence="6">
    <location>
        <begin position="203"/>
        <end position="223"/>
    </location>
</feature>
<keyword evidence="4 6" id="KW-1133">Transmembrane helix</keyword>
<evidence type="ECO:0000313" key="9">
    <source>
        <dbReference type="Proteomes" id="UP000322530"/>
    </source>
</evidence>
<dbReference type="Gene3D" id="1.20.1250.20">
    <property type="entry name" value="MFS general substrate transporter like domains"/>
    <property type="match status" value="2"/>
</dbReference>
<evidence type="ECO:0000313" key="8">
    <source>
        <dbReference type="EMBL" id="GCF08348.1"/>
    </source>
</evidence>
<dbReference type="GO" id="GO:0005886">
    <property type="term" value="C:plasma membrane"/>
    <property type="evidence" value="ECO:0007669"/>
    <property type="project" value="UniProtKB-SubCell"/>
</dbReference>
<feature type="transmembrane region" description="Helical" evidence="6">
    <location>
        <begin position="321"/>
        <end position="344"/>
    </location>
</feature>
<dbReference type="InterPro" id="IPR050189">
    <property type="entry name" value="MFS_Efflux_Transporters"/>
</dbReference>
<dbReference type="PANTHER" id="PTHR43124">
    <property type="entry name" value="PURINE EFFLUX PUMP PBUE"/>
    <property type="match status" value="1"/>
</dbReference>
<sequence length="399" mass="41857">MRFRILILALGTFAIGTDSFVIAGVLPDVARSLHISLTLAGSLITLFSLVYAFGAPVLATMLGHVERRRLLLGALVMFVIANVLAAISTSYLVLTIARIIAAGSASLYTPSASLVATMLVPQEKRGQALSTVLGGMTIASVVGVPLGVLIAALLNWRLTFGLVAVLGVVAFVGIFVLFPKVAAPPVVSLRTRLALLGKPEITVMLINVMVWMGGYAVISAYINPFLQHFAHVSEAGISLLLMANGAGSVLGNFLGGYGADHWRPARVVMVGLTAMAVLLFVLPLPIVNSTIWSVAIVMGLWGVFGMMLMPPQQHRLMSAAGGSPIVLSLNSSALFLGFALGGGIGGLVVQSLSLGALSWVSGLIEIVALMILGVSVWLVQRRMQRDERVANKEAAEVIA</sequence>
<evidence type="ECO:0000256" key="1">
    <source>
        <dbReference type="ARBA" id="ARBA00004651"/>
    </source>
</evidence>
<dbReference type="InterPro" id="IPR011701">
    <property type="entry name" value="MFS"/>
</dbReference>
<feature type="transmembrane region" description="Helical" evidence="6">
    <location>
        <begin position="356"/>
        <end position="379"/>
    </location>
</feature>
<gene>
    <name evidence="8" type="ORF">KDI_19120</name>
</gene>
<dbReference type="EMBL" id="BIXY01000022">
    <property type="protein sequence ID" value="GCF08348.1"/>
    <property type="molecule type" value="Genomic_DNA"/>
</dbReference>
<dbReference type="CDD" id="cd17324">
    <property type="entry name" value="MFS_NepI_like"/>
    <property type="match status" value="1"/>
</dbReference>
<name>A0A5A5TAC1_9CHLR</name>
<organism evidence="8 9">
    <name type="scientific">Dictyobacter arantiisoli</name>
    <dbReference type="NCBI Taxonomy" id="2014874"/>
    <lineage>
        <taxon>Bacteria</taxon>
        <taxon>Bacillati</taxon>
        <taxon>Chloroflexota</taxon>
        <taxon>Ktedonobacteria</taxon>
        <taxon>Ktedonobacterales</taxon>
        <taxon>Dictyobacteraceae</taxon>
        <taxon>Dictyobacter</taxon>
    </lineage>
</organism>
<protein>
    <submittedName>
        <fullName evidence="8">MFS transporter</fullName>
    </submittedName>
</protein>
<feature type="domain" description="Major facilitator superfamily (MFS) profile" evidence="7">
    <location>
        <begin position="4"/>
        <end position="385"/>
    </location>
</feature>
<feature type="transmembrane region" description="Helical" evidence="6">
    <location>
        <begin position="235"/>
        <end position="255"/>
    </location>
</feature>
<dbReference type="GO" id="GO:0022857">
    <property type="term" value="F:transmembrane transporter activity"/>
    <property type="evidence" value="ECO:0007669"/>
    <property type="project" value="InterPro"/>
</dbReference>
<reference evidence="8 9" key="1">
    <citation type="submission" date="2019-01" db="EMBL/GenBank/DDBJ databases">
        <title>Draft genome sequence of Dictyobacter sp. Uno17.</title>
        <authorList>
            <person name="Wang C.M."/>
            <person name="Zheng Y."/>
            <person name="Sakai Y."/>
            <person name="Abe K."/>
            <person name="Yokota A."/>
            <person name="Yabe S."/>
        </authorList>
    </citation>
    <scope>NUCLEOTIDE SEQUENCE [LARGE SCALE GENOMIC DNA]</scope>
    <source>
        <strain evidence="8 9">Uno17</strain>
    </source>
</reference>